<dbReference type="PANTHER" id="PTHR45695">
    <property type="entry name" value="LEUCOKININ RECEPTOR-RELATED"/>
    <property type="match status" value="1"/>
</dbReference>
<organism evidence="12 13">
    <name type="scientific">Pleurodeles waltl</name>
    <name type="common">Iberian ribbed newt</name>
    <dbReference type="NCBI Taxonomy" id="8319"/>
    <lineage>
        <taxon>Eukaryota</taxon>
        <taxon>Metazoa</taxon>
        <taxon>Chordata</taxon>
        <taxon>Craniata</taxon>
        <taxon>Vertebrata</taxon>
        <taxon>Euteleostomi</taxon>
        <taxon>Amphibia</taxon>
        <taxon>Batrachia</taxon>
        <taxon>Caudata</taxon>
        <taxon>Salamandroidea</taxon>
        <taxon>Salamandridae</taxon>
        <taxon>Pleurodelinae</taxon>
        <taxon>Pleurodeles</taxon>
    </lineage>
</organism>
<dbReference type="AlphaFoldDB" id="A0AAV7PK74"/>
<dbReference type="GO" id="GO:0004930">
    <property type="term" value="F:G protein-coupled receptor activity"/>
    <property type="evidence" value="ECO:0007669"/>
    <property type="project" value="UniProtKB-KW"/>
</dbReference>
<feature type="transmembrane region" description="Helical" evidence="10">
    <location>
        <begin position="182"/>
        <end position="202"/>
    </location>
</feature>
<feature type="transmembrane region" description="Helical" evidence="10">
    <location>
        <begin position="287"/>
        <end position="308"/>
    </location>
</feature>
<evidence type="ECO:0000256" key="1">
    <source>
        <dbReference type="ARBA" id="ARBA00004141"/>
    </source>
</evidence>
<dbReference type="Proteomes" id="UP001066276">
    <property type="component" value="Chromosome 7"/>
</dbReference>
<evidence type="ECO:0000256" key="5">
    <source>
        <dbReference type="ARBA" id="ARBA00023136"/>
    </source>
</evidence>
<evidence type="ECO:0000256" key="10">
    <source>
        <dbReference type="SAM" id="Phobius"/>
    </source>
</evidence>
<feature type="compositionally biased region" description="Polar residues" evidence="9">
    <location>
        <begin position="1"/>
        <end position="18"/>
    </location>
</feature>
<dbReference type="GO" id="GO:0005886">
    <property type="term" value="C:plasma membrane"/>
    <property type="evidence" value="ECO:0007669"/>
    <property type="project" value="TreeGrafter"/>
</dbReference>
<keyword evidence="4 8" id="KW-0297">G-protein coupled receptor</keyword>
<feature type="domain" description="G-protein coupled receptors family 1 profile" evidence="11">
    <location>
        <begin position="77"/>
        <end position="356"/>
    </location>
</feature>
<evidence type="ECO:0000259" key="11">
    <source>
        <dbReference type="PROSITE" id="PS50262"/>
    </source>
</evidence>
<dbReference type="EMBL" id="JANPWB010000011">
    <property type="protein sequence ID" value="KAJ1128706.1"/>
    <property type="molecule type" value="Genomic_DNA"/>
</dbReference>
<reference evidence="12" key="1">
    <citation type="journal article" date="2022" name="bioRxiv">
        <title>Sequencing and chromosome-scale assembly of the giantPleurodeles waltlgenome.</title>
        <authorList>
            <person name="Brown T."/>
            <person name="Elewa A."/>
            <person name="Iarovenko S."/>
            <person name="Subramanian E."/>
            <person name="Araus A.J."/>
            <person name="Petzold A."/>
            <person name="Susuki M."/>
            <person name="Suzuki K.-i.T."/>
            <person name="Hayashi T."/>
            <person name="Toyoda A."/>
            <person name="Oliveira C."/>
            <person name="Osipova E."/>
            <person name="Leigh N.D."/>
            <person name="Simon A."/>
            <person name="Yun M.H."/>
        </authorList>
    </citation>
    <scope>NUCLEOTIDE SEQUENCE</scope>
    <source>
        <strain evidence="12">20211129_DDA</strain>
        <tissue evidence="12">Liver</tissue>
    </source>
</reference>
<comment type="similarity">
    <text evidence="8">Belongs to the G-protein coupled receptor 1 family.</text>
</comment>
<evidence type="ECO:0000256" key="2">
    <source>
        <dbReference type="ARBA" id="ARBA00022692"/>
    </source>
</evidence>
<dbReference type="Pfam" id="PF00001">
    <property type="entry name" value="7tm_1"/>
    <property type="match status" value="1"/>
</dbReference>
<feature type="transmembrane region" description="Helical" evidence="10">
    <location>
        <begin position="103"/>
        <end position="123"/>
    </location>
</feature>
<evidence type="ECO:0000256" key="8">
    <source>
        <dbReference type="RuleBase" id="RU000688"/>
    </source>
</evidence>
<name>A0AAV7PK74_PLEWA</name>
<gene>
    <name evidence="12" type="ORF">NDU88_007081</name>
</gene>
<evidence type="ECO:0000256" key="9">
    <source>
        <dbReference type="SAM" id="MobiDB-lite"/>
    </source>
</evidence>
<dbReference type="InterPro" id="IPR000276">
    <property type="entry name" value="GPCR_Rhodpsn"/>
</dbReference>
<dbReference type="Gene3D" id="1.20.1070.10">
    <property type="entry name" value="Rhodopsin 7-helix transmembrane proteins"/>
    <property type="match status" value="1"/>
</dbReference>
<accession>A0AAV7PK74</accession>
<dbReference type="CDD" id="cd14993">
    <property type="entry name" value="7tmA_CCKR-like"/>
    <property type="match status" value="1"/>
</dbReference>
<evidence type="ECO:0000313" key="12">
    <source>
        <dbReference type="EMBL" id="KAJ1128706.1"/>
    </source>
</evidence>
<keyword evidence="6 8" id="KW-0675">Receptor</keyword>
<feature type="transmembrane region" description="Helical" evidence="10">
    <location>
        <begin position="61"/>
        <end position="82"/>
    </location>
</feature>
<sequence length="440" mass="48386">METKGETQSPDLSPTENLLETLDGPGPTSTGNLSFPDSRSLWGSAPLPYSLLFWDLEPGTIFLLLLYCLSFLAGLAGNVLALRVLLARRRGGHLPGGSATRKLLVNLAVCDMMVICVCMPVNLGHQLYRAWVFGALLCRAVPFVQAVAVSGSVLTLAGISVNRYYSVHRPLHARATCTSRRTSAMVGLVWAAAAALCLPLLFMNSTRRLELLGGRLVLLVCAETWPHAHLRQAYNLLLFCALYGFPVAFNLVICFLTGRRLWRAPDRLAAPDNGAVGGSRLTARRKVAQMVLALVLLFTLSWLPLYVVDLWLDFNSAPAEADEEDPGQPRHPWVLQLRPFAQWLGLTNSTLNPLCYCFVGSLYRSAVRFRDSYRQRFSSVFSLSAPCEDVSAPRGPRLLSYRATRAEAELGRRKDYASCAQLLRKGRSSSSGTVPETTVQ</sequence>
<keyword evidence="5 10" id="KW-0472">Membrane</keyword>
<keyword evidence="13" id="KW-1185">Reference proteome</keyword>
<dbReference type="PRINTS" id="PR00237">
    <property type="entry name" value="GPCRRHODOPSN"/>
</dbReference>
<evidence type="ECO:0000313" key="13">
    <source>
        <dbReference type="Proteomes" id="UP001066276"/>
    </source>
</evidence>
<dbReference type="PROSITE" id="PS00237">
    <property type="entry name" value="G_PROTEIN_RECEP_F1_1"/>
    <property type="match status" value="1"/>
</dbReference>
<feature type="transmembrane region" description="Helical" evidence="10">
    <location>
        <begin position="143"/>
        <end position="161"/>
    </location>
</feature>
<dbReference type="PANTHER" id="PTHR45695:SF36">
    <property type="entry name" value="G-PROTEIN COUPLED RECEPTORS FAMILY 1 PROFILE DOMAIN-CONTAINING PROTEIN"/>
    <property type="match status" value="1"/>
</dbReference>
<proteinExistence type="inferred from homology"/>
<feature type="transmembrane region" description="Helical" evidence="10">
    <location>
        <begin position="340"/>
        <end position="363"/>
    </location>
</feature>
<feature type="region of interest" description="Disordered" evidence="9">
    <location>
        <begin position="1"/>
        <end position="30"/>
    </location>
</feature>
<evidence type="ECO:0000256" key="7">
    <source>
        <dbReference type="ARBA" id="ARBA00023224"/>
    </source>
</evidence>
<dbReference type="InterPro" id="IPR017452">
    <property type="entry name" value="GPCR_Rhodpsn_7TM"/>
</dbReference>
<protein>
    <recommendedName>
        <fullName evidence="11">G-protein coupled receptors family 1 profile domain-containing protein</fullName>
    </recommendedName>
</protein>
<dbReference type="PROSITE" id="PS50262">
    <property type="entry name" value="G_PROTEIN_RECEP_F1_2"/>
    <property type="match status" value="1"/>
</dbReference>
<feature type="transmembrane region" description="Helical" evidence="10">
    <location>
        <begin position="236"/>
        <end position="258"/>
    </location>
</feature>
<dbReference type="SUPFAM" id="SSF81321">
    <property type="entry name" value="Family A G protein-coupled receptor-like"/>
    <property type="match status" value="1"/>
</dbReference>
<keyword evidence="3 10" id="KW-1133">Transmembrane helix</keyword>
<keyword evidence="2 8" id="KW-0812">Transmembrane</keyword>
<comment type="caution">
    <text evidence="12">The sequence shown here is derived from an EMBL/GenBank/DDBJ whole genome shotgun (WGS) entry which is preliminary data.</text>
</comment>
<evidence type="ECO:0000256" key="4">
    <source>
        <dbReference type="ARBA" id="ARBA00023040"/>
    </source>
</evidence>
<comment type="subcellular location">
    <subcellularLocation>
        <location evidence="1">Membrane</location>
        <topology evidence="1">Multi-pass membrane protein</topology>
    </subcellularLocation>
</comment>
<evidence type="ECO:0000256" key="6">
    <source>
        <dbReference type="ARBA" id="ARBA00023170"/>
    </source>
</evidence>
<evidence type="ECO:0000256" key="3">
    <source>
        <dbReference type="ARBA" id="ARBA00022989"/>
    </source>
</evidence>
<keyword evidence="7 8" id="KW-0807">Transducer</keyword>